<organism evidence="1 2">
    <name type="scientific">Candidatus Galacturonatibacter soehngenii</name>
    <dbReference type="NCBI Taxonomy" id="2307010"/>
    <lineage>
        <taxon>Bacteria</taxon>
        <taxon>Bacillati</taxon>
        <taxon>Bacillota</taxon>
        <taxon>Clostridia</taxon>
        <taxon>Lachnospirales</taxon>
        <taxon>Lachnospiraceae</taxon>
        <taxon>Candidatus Galacturonatibacter</taxon>
    </lineage>
</organism>
<dbReference type="AlphaFoldDB" id="A0A7V7UBA3"/>
<accession>A0A7V7UBA3</accession>
<reference evidence="1 2" key="2">
    <citation type="submission" date="2020-02" db="EMBL/GenBank/DDBJ databases">
        <title>Candidatus Galacturonibacter soehngenii shows hetero-acetogenic catabolism of galacturonic acid but lacks a canonical carbon monoxide dehydrogenase/acetyl-CoA synthase complex.</title>
        <authorList>
            <person name="Diender M."/>
            <person name="Stouten G.R."/>
            <person name="Petersen J.F."/>
            <person name="Nielsen P.H."/>
            <person name="Dueholm M.S."/>
            <person name="Pronk J.T."/>
            <person name="Van Loosdrecht M.C.M."/>
        </authorList>
    </citation>
    <scope>NUCLEOTIDE SEQUENCE [LARGE SCALE GENOMIC DNA]</scope>
    <source>
        <strain evidence="1">GalUA</strain>
    </source>
</reference>
<dbReference type="Proteomes" id="UP000461768">
    <property type="component" value="Unassembled WGS sequence"/>
</dbReference>
<keyword evidence="2" id="KW-1185">Reference proteome</keyword>
<dbReference type="Gene3D" id="1.10.246.150">
    <property type="match status" value="1"/>
</dbReference>
<dbReference type="RefSeq" id="WP_151144048.1">
    <property type="nucleotide sequence ID" value="NZ_WAGX01000005.1"/>
</dbReference>
<dbReference type="OrthoDB" id="1701341at2"/>
<reference evidence="1 2" key="1">
    <citation type="submission" date="2019-09" db="EMBL/GenBank/DDBJ databases">
        <authorList>
            <person name="Valk L.C."/>
        </authorList>
    </citation>
    <scope>NUCLEOTIDE SEQUENCE [LARGE SCALE GENOMIC DNA]</scope>
    <source>
        <strain evidence="1">GalUA</strain>
    </source>
</reference>
<dbReference type="InterPro" id="IPR021146">
    <property type="entry name" value="Phage_gp6-like_head-tail"/>
</dbReference>
<name>A0A7V7UBA3_9FIRM</name>
<dbReference type="CDD" id="cd08055">
    <property type="entry name" value="gp15"/>
    <property type="match status" value="1"/>
</dbReference>
<comment type="caution">
    <text evidence="1">The sequence shown here is derived from an EMBL/GenBank/DDBJ whole genome shotgun (WGS) entry which is preliminary data.</text>
</comment>
<dbReference type="EMBL" id="WAGX01000005">
    <property type="protein sequence ID" value="KAB1437565.1"/>
    <property type="molecule type" value="Genomic_DNA"/>
</dbReference>
<protein>
    <recommendedName>
        <fullName evidence="3">Phage gp6-like head-tail connector protein</fullName>
    </recommendedName>
</protein>
<gene>
    <name evidence="1" type="ORF">F7O84_08130</name>
</gene>
<dbReference type="Pfam" id="PF05135">
    <property type="entry name" value="Phage_connect_1"/>
    <property type="match status" value="1"/>
</dbReference>
<proteinExistence type="predicted"/>
<evidence type="ECO:0008006" key="3">
    <source>
        <dbReference type="Google" id="ProtNLM"/>
    </source>
</evidence>
<evidence type="ECO:0000313" key="1">
    <source>
        <dbReference type="EMBL" id="KAB1437565.1"/>
    </source>
</evidence>
<sequence>MSQLEKIKPRLGISLDDKEQDECLSQMLDDAKDEILDFCNRSTLLTKMEGLQRELAIIYYNRSGSEGEASRSQGGVSVSYSTEIPESIKARLVSYRLLKAVNVANADKE</sequence>
<dbReference type="InterPro" id="IPR053746">
    <property type="entry name" value="Viral_HT_Connector_Assembly"/>
</dbReference>
<evidence type="ECO:0000313" key="2">
    <source>
        <dbReference type="Proteomes" id="UP000461768"/>
    </source>
</evidence>